<keyword evidence="1" id="KW-0805">Transcription regulation</keyword>
<dbReference type="EMBL" id="JAMJPJ010000017">
    <property type="protein sequence ID" value="MCL7930507.1"/>
    <property type="molecule type" value="Genomic_DNA"/>
</dbReference>
<keyword evidence="3" id="KW-0804">Transcription</keyword>
<protein>
    <submittedName>
        <fullName evidence="5">AraC family transcriptional regulator</fullName>
    </submittedName>
</protein>
<dbReference type="InterPro" id="IPR053142">
    <property type="entry name" value="PchR_regulatory_protein"/>
</dbReference>
<evidence type="ECO:0000256" key="3">
    <source>
        <dbReference type="ARBA" id="ARBA00023163"/>
    </source>
</evidence>
<proteinExistence type="predicted"/>
<evidence type="ECO:0000313" key="6">
    <source>
        <dbReference type="Proteomes" id="UP001165308"/>
    </source>
</evidence>
<evidence type="ECO:0000256" key="2">
    <source>
        <dbReference type="ARBA" id="ARBA00023125"/>
    </source>
</evidence>
<dbReference type="PROSITE" id="PS00041">
    <property type="entry name" value="HTH_ARAC_FAMILY_1"/>
    <property type="match status" value="1"/>
</dbReference>
<keyword evidence="2" id="KW-0238">DNA-binding</keyword>
<keyword evidence="6" id="KW-1185">Reference proteome</keyword>
<sequence length="330" mass="36470">MPIYSSFDAKAEIDVSTLLAPGMGSSLPVAQEDTCTLLRRTLQEGVDIVVWKGRLTRPLEFDIHDDDHRISFSCSLAGSSQSRFDDGASPLIHTLQEKEASISFHPGRHGTFTQAGQFDSITIMVRPDILEGWFCDTGAIPLNITGEDCFLTRGACNAELRTTAQMLSQGLCATQAFAGSSSDRPPLWLLGQCLVMVSLIQEGNAHSDPYSDRIPWRDQQHLLRARDFLLHDLSAAPTLPELAQEAGLSLLKLKRGFRQLFGNTVYGLFQQERMQEARRLLNLGLPVLVVAAELGYTNASHFAAAFKKQFGINPSEVKRQRLGAIFKVEH</sequence>
<evidence type="ECO:0000259" key="4">
    <source>
        <dbReference type="PROSITE" id="PS01124"/>
    </source>
</evidence>
<feature type="domain" description="HTH araC/xylS-type" evidence="4">
    <location>
        <begin position="223"/>
        <end position="320"/>
    </location>
</feature>
<dbReference type="Proteomes" id="UP001165308">
    <property type="component" value="Unassembled WGS sequence"/>
</dbReference>
<comment type="caution">
    <text evidence="5">The sequence shown here is derived from an EMBL/GenBank/DDBJ whole genome shotgun (WGS) entry which is preliminary data.</text>
</comment>
<dbReference type="InterPro" id="IPR018060">
    <property type="entry name" value="HTH_AraC"/>
</dbReference>
<dbReference type="PANTHER" id="PTHR47893:SF1">
    <property type="entry name" value="REGULATORY PROTEIN PCHR"/>
    <property type="match status" value="1"/>
</dbReference>
<dbReference type="PANTHER" id="PTHR47893">
    <property type="entry name" value="REGULATORY PROTEIN PCHR"/>
    <property type="match status" value="1"/>
</dbReference>
<dbReference type="InterPro" id="IPR009057">
    <property type="entry name" value="Homeodomain-like_sf"/>
</dbReference>
<dbReference type="Pfam" id="PF12833">
    <property type="entry name" value="HTH_18"/>
    <property type="match status" value="1"/>
</dbReference>
<dbReference type="PRINTS" id="PR00032">
    <property type="entry name" value="HTHARAC"/>
</dbReference>
<dbReference type="RefSeq" id="WP_250082149.1">
    <property type="nucleotide sequence ID" value="NZ_JAMJPJ010000017.1"/>
</dbReference>
<reference evidence="5" key="1">
    <citation type="submission" date="2022-05" db="EMBL/GenBank/DDBJ databases">
        <title>Halomonas geminus sp. nov. and Halomonas llamarensis sp. nov. isolated from high-altitude salars of the Atacama Desert.</title>
        <authorList>
            <person name="Hintersatz C."/>
            <person name="Rojas L.A."/>
            <person name="Wei T.-S."/>
            <person name="Kutschke S."/>
            <person name="Lehmann F."/>
            <person name="Jain R."/>
            <person name="Pollmann K."/>
        </authorList>
    </citation>
    <scope>NUCLEOTIDE SEQUENCE</scope>
    <source>
        <strain evidence="5">ATCHA</strain>
    </source>
</reference>
<dbReference type="PROSITE" id="PS01124">
    <property type="entry name" value="HTH_ARAC_FAMILY_2"/>
    <property type="match status" value="1"/>
</dbReference>
<dbReference type="InterPro" id="IPR020449">
    <property type="entry name" value="Tscrpt_reg_AraC-type_HTH"/>
</dbReference>
<dbReference type="SUPFAM" id="SSF46689">
    <property type="entry name" value="Homeodomain-like"/>
    <property type="match status" value="2"/>
</dbReference>
<evidence type="ECO:0000313" key="5">
    <source>
        <dbReference type="EMBL" id="MCL7930507.1"/>
    </source>
</evidence>
<name>A0ABT0SRQ1_9GAMM</name>
<evidence type="ECO:0000256" key="1">
    <source>
        <dbReference type="ARBA" id="ARBA00023015"/>
    </source>
</evidence>
<dbReference type="Gene3D" id="1.10.10.60">
    <property type="entry name" value="Homeodomain-like"/>
    <property type="match status" value="1"/>
</dbReference>
<dbReference type="InterPro" id="IPR018062">
    <property type="entry name" value="HTH_AraC-typ_CS"/>
</dbReference>
<accession>A0ABT0SRQ1</accession>
<organism evidence="5 6">
    <name type="scientific">Halomonas llamarensis</name>
    <dbReference type="NCBI Taxonomy" id="2945104"/>
    <lineage>
        <taxon>Bacteria</taxon>
        <taxon>Pseudomonadati</taxon>
        <taxon>Pseudomonadota</taxon>
        <taxon>Gammaproteobacteria</taxon>
        <taxon>Oceanospirillales</taxon>
        <taxon>Halomonadaceae</taxon>
        <taxon>Halomonas</taxon>
    </lineage>
</organism>
<gene>
    <name evidence="5" type="ORF">M8006_11080</name>
</gene>
<dbReference type="SMART" id="SM00342">
    <property type="entry name" value="HTH_ARAC"/>
    <property type="match status" value="1"/>
</dbReference>